<dbReference type="AlphaFoldDB" id="A0A368LNL4"/>
<dbReference type="GO" id="GO:0005886">
    <property type="term" value="C:plasma membrane"/>
    <property type="evidence" value="ECO:0007669"/>
    <property type="project" value="UniProtKB-SubCell"/>
</dbReference>
<dbReference type="PANTHER" id="PTHR33362">
    <property type="entry name" value="SIALIC ACID TRAP TRANSPORTER PERMEASE PROTEIN SIAT-RELATED"/>
    <property type="match status" value="1"/>
</dbReference>
<sequence length="440" mass="47179">MFDLSAIGIGYASLLMLVMMIGLLLTGMQLAFVTGFVALFFTFGWFGVDALPLVTSRMYSFVDGYIFLAVPMFVLMAALLDRSGIARDLFDAMKSVGRKVRGGVAVQTLLVAVLLASMSGVIGGETVLLGILALPQMLRLGYDRKLAIGTTCAGGALGTMLPPSIVLIIYGLTASVSIGDLFKASFVPALMLALFYVAYVLIRCFLNPSLAPLPTEEELREDALTKPNYFKALFFPLLSVAIVLGSIYSGVASVTEASALGVVGIMISAIIRKEMTWIMLKESAIATMRTCGMIIWIGIGATALVGVYNLMGGIDFVEETILALSGGHAMGTLLIMMVILLVLGMFLDWVGVALLTMPIFVPIIVNLGFDPIWFGVVFCLNMQVSFLSPPFGPAAFYLKSVAPKDISLGEIFTALLPFIGLQILALGLVIIFPQLALWWQ</sequence>
<evidence type="ECO:0000256" key="5">
    <source>
        <dbReference type="ARBA" id="ARBA00022989"/>
    </source>
</evidence>
<feature type="transmembrane region" description="Helical" evidence="7">
    <location>
        <begin position="65"/>
        <end position="85"/>
    </location>
</feature>
<comment type="function">
    <text evidence="7">Part of the tripartite ATP-independent periplasmic (TRAP) transport system.</text>
</comment>
<evidence type="ECO:0000256" key="1">
    <source>
        <dbReference type="ARBA" id="ARBA00004429"/>
    </source>
</evidence>
<comment type="similarity">
    <text evidence="7">Belongs to the TRAP transporter large permease family.</text>
</comment>
<feature type="transmembrane region" description="Helical" evidence="7">
    <location>
        <begin position="331"/>
        <end position="360"/>
    </location>
</feature>
<evidence type="ECO:0000256" key="3">
    <source>
        <dbReference type="ARBA" id="ARBA00022519"/>
    </source>
</evidence>
<keyword evidence="4 7" id="KW-0812">Transmembrane</keyword>
<dbReference type="RefSeq" id="WP_086959749.1">
    <property type="nucleotide sequence ID" value="NZ_FUKS01000016.1"/>
</dbReference>
<feature type="transmembrane region" description="Helical" evidence="7">
    <location>
        <begin position="146"/>
        <end position="172"/>
    </location>
</feature>
<name>A0A368LNL4_9VIBR</name>
<feature type="transmembrane region" description="Helical" evidence="7">
    <location>
        <begin position="31"/>
        <end position="53"/>
    </location>
</feature>
<keyword evidence="2" id="KW-1003">Cell membrane</keyword>
<dbReference type="PIRSF" id="PIRSF006066">
    <property type="entry name" value="HI0050"/>
    <property type="match status" value="1"/>
</dbReference>
<dbReference type="EMBL" id="QPGL01000001">
    <property type="protein sequence ID" value="RCS73418.1"/>
    <property type="molecule type" value="Genomic_DNA"/>
</dbReference>
<evidence type="ECO:0000256" key="2">
    <source>
        <dbReference type="ARBA" id="ARBA00022475"/>
    </source>
</evidence>
<keyword evidence="3 7" id="KW-0997">Cell inner membrane</keyword>
<dbReference type="Proteomes" id="UP000252479">
    <property type="component" value="Unassembled WGS sequence"/>
</dbReference>
<dbReference type="GeneID" id="303188698"/>
<feature type="transmembrane region" description="Helical" evidence="7">
    <location>
        <begin position="105"/>
        <end position="134"/>
    </location>
</feature>
<comment type="subcellular location">
    <subcellularLocation>
        <location evidence="1 7">Cell inner membrane</location>
        <topology evidence="1 7">Multi-pass membrane protein</topology>
    </subcellularLocation>
</comment>
<proteinExistence type="inferred from homology"/>
<evidence type="ECO:0000313" key="9">
    <source>
        <dbReference type="EMBL" id="RCS73418.1"/>
    </source>
</evidence>
<feature type="transmembrane region" description="Helical" evidence="7">
    <location>
        <begin position="291"/>
        <end position="311"/>
    </location>
</feature>
<gene>
    <name evidence="9" type="ORF">CIK83_07175</name>
</gene>
<dbReference type="NCBIfam" id="TIGR00786">
    <property type="entry name" value="dctM"/>
    <property type="match status" value="1"/>
</dbReference>
<evidence type="ECO:0000256" key="6">
    <source>
        <dbReference type="ARBA" id="ARBA00023136"/>
    </source>
</evidence>
<evidence type="ECO:0000259" key="8">
    <source>
        <dbReference type="Pfam" id="PF06808"/>
    </source>
</evidence>
<comment type="caution">
    <text evidence="9">The sequence shown here is derived from an EMBL/GenBank/DDBJ whole genome shotgun (WGS) entry which is preliminary data.</text>
</comment>
<keyword evidence="7" id="KW-0813">Transport</keyword>
<feature type="domain" description="TRAP C4-dicarboxylate transport system permease DctM subunit" evidence="8">
    <location>
        <begin position="17"/>
        <end position="435"/>
    </location>
</feature>
<feature type="transmembrane region" description="Helical" evidence="7">
    <location>
        <begin position="7"/>
        <end position="25"/>
    </location>
</feature>
<evidence type="ECO:0000313" key="10">
    <source>
        <dbReference type="Proteomes" id="UP000252479"/>
    </source>
</evidence>
<feature type="transmembrane region" description="Helical" evidence="7">
    <location>
        <begin position="229"/>
        <end position="248"/>
    </location>
</feature>
<reference evidence="9 10" key="1">
    <citation type="journal article" date="2017" name="Elife">
        <title>Extensive horizontal gene transfer in cheese-associated bacteria.</title>
        <authorList>
            <person name="Bonham K.S."/>
            <person name="Wolfe B.E."/>
            <person name="Dutton R.J."/>
        </authorList>
    </citation>
    <scope>NUCLEOTIDE SEQUENCE [LARGE SCALE GENOMIC DNA]</scope>
    <source>
        <strain evidence="9 10">JB196</strain>
    </source>
</reference>
<protein>
    <recommendedName>
        <fullName evidence="7">TRAP transporter large permease protein</fullName>
    </recommendedName>
</protein>
<dbReference type="GO" id="GO:0022857">
    <property type="term" value="F:transmembrane transporter activity"/>
    <property type="evidence" value="ECO:0007669"/>
    <property type="project" value="UniProtKB-UniRule"/>
</dbReference>
<feature type="transmembrane region" description="Helical" evidence="7">
    <location>
        <begin position="254"/>
        <end position="271"/>
    </location>
</feature>
<comment type="subunit">
    <text evidence="7">The complex comprises the extracytoplasmic solute receptor protein and the two transmembrane proteins.</text>
</comment>
<dbReference type="PANTHER" id="PTHR33362:SF7">
    <property type="entry name" value="SLL1103 PROTEIN"/>
    <property type="match status" value="1"/>
</dbReference>
<accession>A0A368LNL4</accession>
<dbReference type="InterPro" id="IPR004681">
    <property type="entry name" value="TRAP_DctM"/>
</dbReference>
<organism evidence="9 10">
    <name type="scientific">Vibrio casei</name>
    <dbReference type="NCBI Taxonomy" id="673372"/>
    <lineage>
        <taxon>Bacteria</taxon>
        <taxon>Pseudomonadati</taxon>
        <taxon>Pseudomonadota</taxon>
        <taxon>Gammaproteobacteria</taxon>
        <taxon>Vibrionales</taxon>
        <taxon>Vibrionaceae</taxon>
        <taxon>Vibrio</taxon>
    </lineage>
</organism>
<keyword evidence="10" id="KW-1185">Reference proteome</keyword>
<dbReference type="Pfam" id="PF06808">
    <property type="entry name" value="DctM"/>
    <property type="match status" value="1"/>
</dbReference>
<feature type="transmembrane region" description="Helical" evidence="7">
    <location>
        <begin position="184"/>
        <end position="202"/>
    </location>
</feature>
<evidence type="ECO:0000256" key="7">
    <source>
        <dbReference type="RuleBase" id="RU369079"/>
    </source>
</evidence>
<evidence type="ECO:0000256" key="4">
    <source>
        <dbReference type="ARBA" id="ARBA00022692"/>
    </source>
</evidence>
<keyword evidence="5 7" id="KW-1133">Transmembrane helix</keyword>
<keyword evidence="6 7" id="KW-0472">Membrane</keyword>
<dbReference type="InterPro" id="IPR010656">
    <property type="entry name" value="DctM"/>
</dbReference>
<feature type="transmembrane region" description="Helical" evidence="7">
    <location>
        <begin position="411"/>
        <end position="439"/>
    </location>
</feature>